<feature type="chain" id="PRO_5046893986" evidence="2">
    <location>
        <begin position="32"/>
        <end position="104"/>
    </location>
</feature>
<dbReference type="InterPro" id="IPR036430">
    <property type="entry name" value="RNase_T2-like_sf"/>
</dbReference>
<evidence type="ECO:0000313" key="4">
    <source>
        <dbReference type="Proteomes" id="UP001412067"/>
    </source>
</evidence>
<proteinExistence type="predicted"/>
<evidence type="ECO:0000313" key="3">
    <source>
        <dbReference type="EMBL" id="KAK8960370.1"/>
    </source>
</evidence>
<dbReference type="EMBL" id="JBBWWR010000010">
    <property type="protein sequence ID" value="KAK8960370.1"/>
    <property type="molecule type" value="Genomic_DNA"/>
</dbReference>
<comment type="caution">
    <text evidence="3">The sequence shown here is derived from an EMBL/GenBank/DDBJ whole genome shotgun (WGS) entry which is preliminary data.</text>
</comment>
<accession>A0ABR2M882</accession>
<dbReference type="Proteomes" id="UP001412067">
    <property type="component" value="Unassembled WGS sequence"/>
</dbReference>
<name>A0ABR2M882_9ASPA</name>
<dbReference type="SUPFAM" id="SSF55895">
    <property type="entry name" value="Ribonuclease Rh-like"/>
    <property type="match status" value="1"/>
</dbReference>
<keyword evidence="4" id="KW-1185">Reference proteome</keyword>
<keyword evidence="1" id="KW-0812">Transmembrane</keyword>
<keyword evidence="1" id="KW-0472">Membrane</keyword>
<protein>
    <submittedName>
        <fullName evidence="3">Ribonuclease 2</fullName>
    </submittedName>
</protein>
<keyword evidence="1" id="KW-1133">Transmembrane helix</keyword>
<reference evidence="3 4" key="1">
    <citation type="journal article" date="2022" name="Nat. Plants">
        <title>Genomes of leafy and leafless Platanthera orchids illuminate the evolution of mycoheterotrophy.</title>
        <authorList>
            <person name="Li M.H."/>
            <person name="Liu K.W."/>
            <person name="Li Z."/>
            <person name="Lu H.C."/>
            <person name="Ye Q.L."/>
            <person name="Zhang D."/>
            <person name="Wang J.Y."/>
            <person name="Li Y.F."/>
            <person name="Zhong Z.M."/>
            <person name="Liu X."/>
            <person name="Yu X."/>
            <person name="Liu D.K."/>
            <person name="Tu X.D."/>
            <person name="Liu B."/>
            <person name="Hao Y."/>
            <person name="Liao X.Y."/>
            <person name="Jiang Y.T."/>
            <person name="Sun W.H."/>
            <person name="Chen J."/>
            <person name="Chen Y.Q."/>
            <person name="Ai Y."/>
            <person name="Zhai J.W."/>
            <person name="Wu S.S."/>
            <person name="Zhou Z."/>
            <person name="Hsiao Y.Y."/>
            <person name="Wu W.L."/>
            <person name="Chen Y.Y."/>
            <person name="Lin Y.F."/>
            <person name="Hsu J.L."/>
            <person name="Li C.Y."/>
            <person name="Wang Z.W."/>
            <person name="Zhao X."/>
            <person name="Zhong W.Y."/>
            <person name="Ma X.K."/>
            <person name="Ma L."/>
            <person name="Huang J."/>
            <person name="Chen G.Z."/>
            <person name="Huang M.Z."/>
            <person name="Huang L."/>
            <person name="Peng D.H."/>
            <person name="Luo Y.B."/>
            <person name="Zou S.Q."/>
            <person name="Chen S.P."/>
            <person name="Lan S."/>
            <person name="Tsai W.C."/>
            <person name="Van de Peer Y."/>
            <person name="Liu Z.J."/>
        </authorList>
    </citation>
    <scope>NUCLEOTIDE SEQUENCE [LARGE SCALE GENOMIC DNA]</scope>
    <source>
        <strain evidence="3">Lor288</strain>
    </source>
</reference>
<evidence type="ECO:0000256" key="2">
    <source>
        <dbReference type="SAM" id="SignalP"/>
    </source>
</evidence>
<gene>
    <name evidence="3" type="primary">RNS2</name>
    <name evidence="3" type="ORF">KSP40_PGU016418</name>
</gene>
<organism evidence="3 4">
    <name type="scientific">Platanthera guangdongensis</name>
    <dbReference type="NCBI Taxonomy" id="2320717"/>
    <lineage>
        <taxon>Eukaryota</taxon>
        <taxon>Viridiplantae</taxon>
        <taxon>Streptophyta</taxon>
        <taxon>Embryophyta</taxon>
        <taxon>Tracheophyta</taxon>
        <taxon>Spermatophyta</taxon>
        <taxon>Magnoliopsida</taxon>
        <taxon>Liliopsida</taxon>
        <taxon>Asparagales</taxon>
        <taxon>Orchidaceae</taxon>
        <taxon>Orchidoideae</taxon>
        <taxon>Orchideae</taxon>
        <taxon>Orchidinae</taxon>
        <taxon>Platanthera</taxon>
    </lineage>
</organism>
<feature type="signal peptide" evidence="2">
    <location>
        <begin position="1"/>
        <end position="31"/>
    </location>
</feature>
<feature type="transmembrane region" description="Helical" evidence="1">
    <location>
        <begin position="79"/>
        <end position="97"/>
    </location>
</feature>
<evidence type="ECO:0000256" key="1">
    <source>
        <dbReference type="SAM" id="Phobius"/>
    </source>
</evidence>
<dbReference type="Gene3D" id="3.90.730.10">
    <property type="entry name" value="Ribonuclease T2-like"/>
    <property type="match status" value="1"/>
</dbReference>
<keyword evidence="2" id="KW-0732">Signal</keyword>
<sequence>MAARRAFNAQSLLPCLSVFLIILYTTAAVAAVTDVLVASIASGEAAGHREFDYFSLALQWPGTYCQRTRHCCSSSACCLYSFIFLACPLIFLLTHAVDQYAFLF</sequence>